<organism evidence="2 3">
    <name type="scientific">Seminavis robusta</name>
    <dbReference type="NCBI Taxonomy" id="568900"/>
    <lineage>
        <taxon>Eukaryota</taxon>
        <taxon>Sar</taxon>
        <taxon>Stramenopiles</taxon>
        <taxon>Ochrophyta</taxon>
        <taxon>Bacillariophyta</taxon>
        <taxon>Bacillariophyceae</taxon>
        <taxon>Bacillariophycidae</taxon>
        <taxon>Naviculales</taxon>
        <taxon>Naviculaceae</taxon>
        <taxon>Seminavis</taxon>
    </lineage>
</organism>
<keyword evidence="1" id="KW-0732">Signal</keyword>
<evidence type="ECO:0000313" key="2">
    <source>
        <dbReference type="EMBL" id="CAB9508780.1"/>
    </source>
</evidence>
<accession>A0A9N8HDW2</accession>
<reference evidence="2" key="1">
    <citation type="submission" date="2020-06" db="EMBL/GenBank/DDBJ databases">
        <authorList>
            <consortium name="Plant Systems Biology data submission"/>
        </authorList>
    </citation>
    <scope>NUCLEOTIDE SEQUENCE</scope>
    <source>
        <strain evidence="2">D6</strain>
    </source>
</reference>
<keyword evidence="3" id="KW-1185">Reference proteome</keyword>
<dbReference type="Proteomes" id="UP001153069">
    <property type="component" value="Unassembled WGS sequence"/>
</dbReference>
<sequence length="271" mass="30799">MNVATLVPLLLLCLLGLISGVSAQSAWTADQATEQTKLNNARTAWQRSAINYYDYLWSEEYSGVNPAVYPYRVVVEVSTVQAVNKQGQLVTTARTVPQILDQIQSYLSDASLRVYCTYDANYGYPTMYQFSNTAGGNVSTRRISAFGINSGNRLSAYNTNKALWQAKRWYNYDYSYKDWSPSYASAAWPLAVQIRNTQYASSQDHNNNQVNWLTSNTVDQYFDMIKRQIDANVPYLEVNYAPTDGYPTEIFFIQSGSSTIWHYNIYTCYPA</sequence>
<protein>
    <submittedName>
        <fullName evidence="2">Uncharacterized protein</fullName>
    </submittedName>
</protein>
<evidence type="ECO:0000313" key="3">
    <source>
        <dbReference type="Proteomes" id="UP001153069"/>
    </source>
</evidence>
<gene>
    <name evidence="2" type="ORF">SEMRO_360_G126310.1</name>
</gene>
<name>A0A9N8HDW2_9STRA</name>
<feature type="signal peptide" evidence="1">
    <location>
        <begin position="1"/>
        <end position="23"/>
    </location>
</feature>
<feature type="chain" id="PRO_5040183930" evidence="1">
    <location>
        <begin position="24"/>
        <end position="271"/>
    </location>
</feature>
<dbReference type="AlphaFoldDB" id="A0A9N8HDW2"/>
<proteinExistence type="predicted"/>
<dbReference type="InterPro" id="IPR046172">
    <property type="entry name" value="DUF6174"/>
</dbReference>
<dbReference type="Pfam" id="PF19671">
    <property type="entry name" value="DUF6174"/>
    <property type="match status" value="2"/>
</dbReference>
<comment type="caution">
    <text evidence="2">The sequence shown here is derived from an EMBL/GenBank/DDBJ whole genome shotgun (WGS) entry which is preliminary data.</text>
</comment>
<dbReference type="EMBL" id="CAICTM010000359">
    <property type="protein sequence ID" value="CAB9508780.1"/>
    <property type="molecule type" value="Genomic_DNA"/>
</dbReference>
<evidence type="ECO:0000256" key="1">
    <source>
        <dbReference type="SAM" id="SignalP"/>
    </source>
</evidence>